<gene>
    <name evidence="1" type="ORF">ANCCEY_15610</name>
</gene>
<dbReference type="Gene3D" id="3.40.50.1240">
    <property type="entry name" value="Phosphoglycerate mutase-like"/>
    <property type="match status" value="1"/>
</dbReference>
<protein>
    <submittedName>
        <fullName evidence="1">Uncharacterized protein</fullName>
    </submittedName>
</protein>
<dbReference type="GO" id="GO:0016791">
    <property type="term" value="F:phosphatase activity"/>
    <property type="evidence" value="ECO:0007669"/>
    <property type="project" value="UniProtKB-ARBA"/>
</dbReference>
<accession>A0A0D6LC46</accession>
<dbReference type="Proteomes" id="UP000054495">
    <property type="component" value="Unassembled WGS sequence"/>
</dbReference>
<proteinExistence type="predicted"/>
<reference evidence="1 2" key="1">
    <citation type="submission" date="2013-05" db="EMBL/GenBank/DDBJ databases">
        <title>Draft genome of the parasitic nematode Anyclostoma ceylanicum.</title>
        <authorList>
            <person name="Mitreva M."/>
        </authorList>
    </citation>
    <scope>NUCLEOTIDE SEQUENCE [LARGE SCALE GENOMIC DNA]</scope>
</reference>
<evidence type="ECO:0000313" key="2">
    <source>
        <dbReference type="Proteomes" id="UP000054495"/>
    </source>
</evidence>
<dbReference type="InterPro" id="IPR029033">
    <property type="entry name" value="His_PPase_superfam"/>
</dbReference>
<name>A0A0D6LC46_9BILA</name>
<dbReference type="AlphaFoldDB" id="A0A0D6LC46"/>
<dbReference type="SUPFAM" id="SSF53254">
    <property type="entry name" value="Phosphoglycerate mutase-like"/>
    <property type="match status" value="1"/>
</dbReference>
<keyword evidence="2" id="KW-1185">Reference proteome</keyword>
<sequence>MYKEHWTHSKWSYTFQQDWLIQAFMESLGIREAAIGDGYPPYSSLLIFELRKIKDLPVVKVFYRDPHTSLLVDVTKSVRGCKQCDACPLELLLSCCPQYTTADKEKECYHKKSGSR</sequence>
<dbReference type="EMBL" id="KE129028">
    <property type="protein sequence ID" value="EPB65327.1"/>
    <property type="molecule type" value="Genomic_DNA"/>
</dbReference>
<organism evidence="1 2">
    <name type="scientific">Ancylostoma ceylanicum</name>
    <dbReference type="NCBI Taxonomy" id="53326"/>
    <lineage>
        <taxon>Eukaryota</taxon>
        <taxon>Metazoa</taxon>
        <taxon>Ecdysozoa</taxon>
        <taxon>Nematoda</taxon>
        <taxon>Chromadorea</taxon>
        <taxon>Rhabditida</taxon>
        <taxon>Rhabditina</taxon>
        <taxon>Rhabditomorpha</taxon>
        <taxon>Strongyloidea</taxon>
        <taxon>Ancylostomatidae</taxon>
        <taxon>Ancylostomatinae</taxon>
        <taxon>Ancylostoma</taxon>
    </lineage>
</organism>
<evidence type="ECO:0000313" key="1">
    <source>
        <dbReference type="EMBL" id="EPB65327.1"/>
    </source>
</evidence>